<dbReference type="GO" id="GO:0003677">
    <property type="term" value="F:DNA binding"/>
    <property type="evidence" value="ECO:0007669"/>
    <property type="project" value="InterPro"/>
</dbReference>
<evidence type="ECO:0000313" key="2">
    <source>
        <dbReference type="Proteomes" id="UP000004754"/>
    </source>
</evidence>
<keyword evidence="2" id="KW-1185">Reference proteome</keyword>
<dbReference type="SUPFAM" id="SSF47413">
    <property type="entry name" value="lambda repressor-like DNA-binding domains"/>
    <property type="match status" value="1"/>
</dbReference>
<dbReference type="InterPro" id="IPR010982">
    <property type="entry name" value="Lambda_DNA-bd_dom_sf"/>
</dbReference>
<dbReference type="InterPro" id="IPR001387">
    <property type="entry name" value="Cro/C1-type_HTH"/>
</dbReference>
<dbReference type="RefSeq" id="WP_006599063.1">
    <property type="nucleotide sequence ID" value="NZ_GL622359.1"/>
</dbReference>
<evidence type="ECO:0000313" key="1">
    <source>
        <dbReference type="EMBL" id="EFV01260.1"/>
    </source>
</evidence>
<gene>
    <name evidence="1" type="ORF">HMP0721_1641</name>
</gene>
<dbReference type="OrthoDB" id="2738at2"/>
<dbReference type="EMBL" id="AEQN01000022">
    <property type="protein sequence ID" value="EFV01260.1"/>
    <property type="molecule type" value="Genomic_DNA"/>
</dbReference>
<dbReference type="Proteomes" id="UP000004754">
    <property type="component" value="Unassembled WGS sequence"/>
</dbReference>
<name>E6MHT6_9FIRM</name>
<dbReference type="AlphaFoldDB" id="E6MHT6"/>
<comment type="caution">
    <text evidence="1">The sequence shown here is derived from an EMBL/GenBank/DDBJ whole genome shotgun (WGS) entry which is preliminary data.</text>
</comment>
<dbReference type="eggNOG" id="COG2197">
    <property type="taxonomic scope" value="Bacteria"/>
</dbReference>
<dbReference type="HOGENOM" id="CLU_464480_0_0_9"/>
<accession>E6MHT6</accession>
<protein>
    <submittedName>
        <fullName evidence="1">Uncharacterized protein</fullName>
    </submittedName>
</protein>
<sequence>MFSERLNQLMAALGTNNSELARYAGFDRTNISRMRSGTRVPKATSASLSKLVQGIGQLARDQGKRALLVSVTDQDEAADFEQGLADWLLEGEEISRNQVPSTGTAGPFYHFGEKLDAIMGLVEMTNVKLSQKLNVDASLISRFRSGARSPKSNSALAGRLCHLLYGRVITMGRQAALARLMGVTVPEADEGHFSRWLCDFDTFEADWAAAADRLLTAFDADLSEAGEGQMPPLDAVMPAVADGAQPTFYIGASGFRAAVLCFLRTALYRNAKRLWLYSDQPMDWLVSDSAFHTKWTALMRACVKRGTRIRMIHSIDRGLNEMQAAIRSWLPLYMSGMMEPYYRTRSGDGAFSHTFFYCPGVAAVTACHVAGCEATGLYHYHEEASSLVSVERAYRGLFAQAKPLMRIGETAACPMPESGVTVIQSGPSLATMPEDLAASFGSEALMAAWRKQQKHYAHWLQAGYVCEYWPWPSDAAVAAGQIRVAAPLNGESMVYYAVTIRGTSASSESILQGPCQLLFVYPAGVALSPGETGDRLGHDAGDASVAAIGDFSAQSSGNVPGVSGLCLSDGSACASFCRRKMGMKLHR</sequence>
<dbReference type="CDD" id="cd00093">
    <property type="entry name" value="HTH_XRE"/>
    <property type="match status" value="1"/>
</dbReference>
<dbReference type="STRING" id="887929.HMP0721_1641"/>
<organism evidence="1 2">
    <name type="scientific">Pseudoramibacter alactolyticus ATCC 23263</name>
    <dbReference type="NCBI Taxonomy" id="887929"/>
    <lineage>
        <taxon>Bacteria</taxon>
        <taxon>Bacillati</taxon>
        <taxon>Bacillota</taxon>
        <taxon>Clostridia</taxon>
        <taxon>Eubacteriales</taxon>
        <taxon>Eubacteriaceae</taxon>
        <taxon>Pseudoramibacter</taxon>
    </lineage>
</organism>
<reference evidence="1 2" key="1">
    <citation type="submission" date="2010-12" db="EMBL/GenBank/DDBJ databases">
        <authorList>
            <person name="Muzny D."/>
            <person name="Qin X."/>
            <person name="Deng J."/>
            <person name="Jiang H."/>
            <person name="Liu Y."/>
            <person name="Qu J."/>
            <person name="Song X.-Z."/>
            <person name="Zhang L."/>
            <person name="Thornton R."/>
            <person name="Coyle M."/>
            <person name="Francisco L."/>
            <person name="Jackson L."/>
            <person name="Javaid M."/>
            <person name="Korchina V."/>
            <person name="Kovar C."/>
            <person name="Mata R."/>
            <person name="Mathew T."/>
            <person name="Ngo R."/>
            <person name="Nguyen L."/>
            <person name="Nguyen N."/>
            <person name="Okwuonu G."/>
            <person name="Ongeri F."/>
            <person name="Pham C."/>
            <person name="Simmons D."/>
            <person name="Wilczek-Boney K."/>
            <person name="Hale W."/>
            <person name="Jakkamsetti A."/>
            <person name="Pham P."/>
            <person name="Ruth R."/>
            <person name="San Lucas F."/>
            <person name="Warren J."/>
            <person name="Zhang J."/>
            <person name="Zhao Z."/>
            <person name="Zhou C."/>
            <person name="Zhu D."/>
            <person name="Lee S."/>
            <person name="Bess C."/>
            <person name="Blankenburg K."/>
            <person name="Forbes L."/>
            <person name="Fu Q."/>
            <person name="Gubbala S."/>
            <person name="Hirani K."/>
            <person name="Jayaseelan J.C."/>
            <person name="Lara F."/>
            <person name="Munidasa M."/>
            <person name="Palculict T."/>
            <person name="Patil S."/>
            <person name="Pu L.-L."/>
            <person name="Saada N."/>
            <person name="Tang L."/>
            <person name="Weissenberger G."/>
            <person name="Zhu Y."/>
            <person name="Hemphill L."/>
            <person name="Shang Y."/>
            <person name="Youmans B."/>
            <person name="Ayvaz T."/>
            <person name="Ross M."/>
            <person name="Santibanez J."/>
            <person name="Aqrawi P."/>
            <person name="Gross S."/>
            <person name="Joshi V."/>
            <person name="Fowler G."/>
            <person name="Nazareth L."/>
            <person name="Reid J."/>
            <person name="Worley K."/>
            <person name="Petrosino J."/>
            <person name="Highlander S."/>
            <person name="Gibbs R."/>
        </authorList>
    </citation>
    <scope>NUCLEOTIDE SEQUENCE [LARGE SCALE GENOMIC DNA]</scope>
    <source>
        <strain evidence="1 2">ATCC 23263</strain>
    </source>
</reference>
<proteinExistence type="predicted"/>